<feature type="transmembrane region" description="Helical" evidence="1">
    <location>
        <begin position="12"/>
        <end position="35"/>
    </location>
</feature>
<feature type="domain" description="Signal transduction histidine kinase internal region" evidence="2">
    <location>
        <begin position="87"/>
        <end position="165"/>
    </location>
</feature>
<feature type="transmembrane region" description="Helical" evidence="1">
    <location>
        <begin position="47"/>
        <end position="67"/>
    </location>
</feature>
<reference evidence="3" key="1">
    <citation type="submission" date="2021-01" db="EMBL/GenBank/DDBJ databases">
        <title>Fulvivirga kasyanovii gen. nov., sp nov., a novel member of the phylum Bacteroidetes isolated from seawater in a mussel farm.</title>
        <authorList>
            <person name="Zhao L.-H."/>
            <person name="Wang Z.-J."/>
        </authorList>
    </citation>
    <scope>NUCLEOTIDE SEQUENCE</scope>
    <source>
        <strain evidence="3">2943</strain>
    </source>
</reference>
<dbReference type="Proteomes" id="UP000659388">
    <property type="component" value="Unassembled WGS sequence"/>
</dbReference>
<keyword evidence="1" id="KW-0472">Membrane</keyword>
<dbReference type="SUPFAM" id="SSF55874">
    <property type="entry name" value="ATPase domain of HSP90 chaperone/DNA topoisomerase II/histidine kinase"/>
    <property type="match status" value="1"/>
</dbReference>
<sequence>MRMPSLIPRIIFSVFFLGFLVYGARLLVSSIFNMYNPSMLFDIYKVVSLSCTFALIFFVWAVLYFIYHYFEKYNISLQHEAALHEIELNNLKSQLNPHFIFNALNSIRALVDENPLKSKNAITQLSNILRNSLISDKKRLTKFEDEFNTVRDYLSLESIRFEERLCVKFDIHPESYEFLVPPLMLQTLVENGIKHGISKLKEGGIIHLKTFISDSQLKVQIRNSGQLQLEEEVSMPENENKPGLGLKNTRKRLNLLYGDEAYLKVSNESENIVITELVIPK</sequence>
<protein>
    <submittedName>
        <fullName evidence="3">Histidine kinase</fullName>
    </submittedName>
</protein>
<evidence type="ECO:0000313" key="3">
    <source>
        <dbReference type="EMBL" id="MBL3657763.1"/>
    </source>
</evidence>
<dbReference type="GO" id="GO:0016020">
    <property type="term" value="C:membrane"/>
    <property type="evidence" value="ECO:0007669"/>
    <property type="project" value="InterPro"/>
</dbReference>
<accession>A0A937FBZ5</accession>
<dbReference type="EMBL" id="JAESIY010000009">
    <property type="protein sequence ID" value="MBL3657763.1"/>
    <property type="molecule type" value="Genomic_DNA"/>
</dbReference>
<dbReference type="InterPro" id="IPR036890">
    <property type="entry name" value="HATPase_C_sf"/>
</dbReference>
<name>A0A937FBZ5_9BACT</name>
<dbReference type="GO" id="GO:0000155">
    <property type="term" value="F:phosphorelay sensor kinase activity"/>
    <property type="evidence" value="ECO:0007669"/>
    <property type="project" value="InterPro"/>
</dbReference>
<dbReference type="Gene3D" id="3.30.565.10">
    <property type="entry name" value="Histidine kinase-like ATPase, C-terminal domain"/>
    <property type="match status" value="1"/>
</dbReference>
<dbReference type="AlphaFoldDB" id="A0A937FBZ5"/>
<dbReference type="PANTHER" id="PTHR34220:SF7">
    <property type="entry name" value="SENSOR HISTIDINE KINASE YPDA"/>
    <property type="match status" value="1"/>
</dbReference>
<comment type="caution">
    <text evidence="3">The sequence shown here is derived from an EMBL/GenBank/DDBJ whole genome shotgun (WGS) entry which is preliminary data.</text>
</comment>
<keyword evidence="1" id="KW-0812">Transmembrane</keyword>
<dbReference type="PANTHER" id="PTHR34220">
    <property type="entry name" value="SENSOR HISTIDINE KINASE YPDA"/>
    <property type="match status" value="1"/>
</dbReference>
<dbReference type="Pfam" id="PF06580">
    <property type="entry name" value="His_kinase"/>
    <property type="match status" value="1"/>
</dbReference>
<keyword evidence="4" id="KW-1185">Reference proteome</keyword>
<evidence type="ECO:0000256" key="1">
    <source>
        <dbReference type="SAM" id="Phobius"/>
    </source>
</evidence>
<proteinExistence type="predicted"/>
<dbReference type="InterPro" id="IPR010559">
    <property type="entry name" value="Sig_transdc_His_kin_internal"/>
</dbReference>
<evidence type="ECO:0000313" key="4">
    <source>
        <dbReference type="Proteomes" id="UP000659388"/>
    </source>
</evidence>
<dbReference type="InterPro" id="IPR050640">
    <property type="entry name" value="Bact_2-comp_sensor_kinase"/>
</dbReference>
<keyword evidence="1" id="KW-1133">Transmembrane helix</keyword>
<keyword evidence="3" id="KW-0418">Kinase</keyword>
<gene>
    <name evidence="3" type="ORF">JL102_16550</name>
</gene>
<organism evidence="3 4">
    <name type="scientific">Fulvivirga sediminis</name>
    <dbReference type="NCBI Taxonomy" id="2803949"/>
    <lineage>
        <taxon>Bacteria</taxon>
        <taxon>Pseudomonadati</taxon>
        <taxon>Bacteroidota</taxon>
        <taxon>Cytophagia</taxon>
        <taxon>Cytophagales</taxon>
        <taxon>Fulvivirgaceae</taxon>
        <taxon>Fulvivirga</taxon>
    </lineage>
</organism>
<keyword evidence="3" id="KW-0808">Transferase</keyword>
<evidence type="ECO:0000259" key="2">
    <source>
        <dbReference type="Pfam" id="PF06580"/>
    </source>
</evidence>